<name>B4RI86_PHEZH</name>
<keyword evidence="2" id="KW-1185">Reference proteome</keyword>
<geneLocation type="plasmid" evidence="2">
    <name>pHLK1</name>
</geneLocation>
<dbReference type="EMBL" id="CP000748">
    <property type="protein sequence ID" value="ACG80061.1"/>
    <property type="molecule type" value="Genomic_DNA"/>
</dbReference>
<reference evidence="1 2" key="1">
    <citation type="journal article" date="2008" name="BMC Genomics">
        <title>Complete genome of Phenylobacterium zucineum - a novel facultative intracellular bacterium isolated from human erythroleukemia cell line K562.</title>
        <authorList>
            <person name="Luo Y."/>
            <person name="Xu X."/>
            <person name="Ding Z."/>
            <person name="Liu Z."/>
            <person name="Zhang B."/>
            <person name="Yan Z."/>
            <person name="Sun J."/>
            <person name="Hu S."/>
            <person name="Hu X."/>
        </authorList>
    </citation>
    <scope>NUCLEOTIDE SEQUENCE [LARGE SCALE GENOMIC DNA]</scope>
    <source>
        <strain evidence="2">HLK1</strain>
        <plasmid evidence="2">HLK1</plasmid>
        <plasmid evidence="2">Plasmid pHLK1</plasmid>
    </source>
</reference>
<dbReference type="Proteomes" id="UP000001868">
    <property type="component" value="Plasmid pHLK1"/>
</dbReference>
<gene>
    <name evidence="1" type="ordered locus">PHZ_p0118</name>
</gene>
<keyword evidence="1" id="KW-0614">Plasmid</keyword>
<keyword evidence="1" id="KW-0347">Helicase</keyword>
<evidence type="ECO:0000313" key="2">
    <source>
        <dbReference type="Proteomes" id="UP000001868"/>
    </source>
</evidence>
<dbReference type="GO" id="GO:0004386">
    <property type="term" value="F:helicase activity"/>
    <property type="evidence" value="ECO:0007669"/>
    <property type="project" value="UniProtKB-KW"/>
</dbReference>
<dbReference type="eggNOG" id="ENOG5033DKJ">
    <property type="taxonomic scope" value="Bacteria"/>
</dbReference>
<accession>B4RI86</accession>
<dbReference type="InterPro" id="IPR006311">
    <property type="entry name" value="TAT_signal"/>
</dbReference>
<evidence type="ECO:0000313" key="1">
    <source>
        <dbReference type="EMBL" id="ACG80061.1"/>
    </source>
</evidence>
<organism evidence="1 2">
    <name type="scientific">Phenylobacterium zucineum (strain HLK1)</name>
    <dbReference type="NCBI Taxonomy" id="450851"/>
    <lineage>
        <taxon>Bacteria</taxon>
        <taxon>Pseudomonadati</taxon>
        <taxon>Pseudomonadota</taxon>
        <taxon>Alphaproteobacteria</taxon>
        <taxon>Caulobacterales</taxon>
        <taxon>Caulobacteraceae</taxon>
        <taxon>Phenylobacterium</taxon>
    </lineage>
</organism>
<dbReference type="RefSeq" id="WP_012520361.1">
    <property type="nucleotide sequence ID" value="NC_011143.1"/>
</dbReference>
<keyword evidence="1" id="KW-0378">Hydrolase</keyword>
<dbReference type="KEGG" id="pzu:PHZ_p0118"/>
<keyword evidence="1" id="KW-0067">ATP-binding</keyword>
<dbReference type="PROSITE" id="PS51318">
    <property type="entry name" value="TAT"/>
    <property type="match status" value="1"/>
</dbReference>
<keyword evidence="1" id="KW-0547">Nucleotide-binding</keyword>
<sequence>MGSRPQAGGGASAHAVSRRSLLAGASAVALPVPAATAVLDPPAAGSPGPGPGQLFRSWLAIDSRIERLQTRWAKLESWLIQNHNWCELSAPEQRALPWARELRDIEGCLDLLFEQREALLDRLPADGARELPELADRLAVVERLVPPDENREAHAIVCGVRRDLQALIAAGGPRGYECASAQPS</sequence>
<dbReference type="OrthoDB" id="7619474at2"/>
<protein>
    <submittedName>
        <fullName evidence="1">Putative helicase</fullName>
    </submittedName>
</protein>
<dbReference type="HOGENOM" id="CLU_131972_0_0_5"/>
<proteinExistence type="predicted"/>
<dbReference type="AlphaFoldDB" id="B4RI86"/>